<dbReference type="NCBIfam" id="TIGR03321">
    <property type="entry name" value="alt_F1F0_F0_B"/>
    <property type="match status" value="1"/>
</dbReference>
<dbReference type="GO" id="GO:0046961">
    <property type="term" value="F:proton-transporting ATPase activity, rotational mechanism"/>
    <property type="evidence" value="ECO:0007669"/>
    <property type="project" value="TreeGrafter"/>
</dbReference>
<dbReference type="Proteomes" id="UP000886191">
    <property type="component" value="Unassembled WGS sequence"/>
</dbReference>
<dbReference type="InterPro" id="IPR000711">
    <property type="entry name" value="ATPase_OSCP/dsu"/>
</dbReference>
<evidence type="ECO:0000256" key="3">
    <source>
        <dbReference type="ARBA" id="ARBA00022547"/>
    </source>
</evidence>
<evidence type="ECO:0000256" key="9">
    <source>
        <dbReference type="ARBA" id="ARBA00023310"/>
    </source>
</evidence>
<gene>
    <name evidence="13" type="primary">atpF</name>
    <name evidence="14" type="ORF">ENH87_14100</name>
</gene>
<comment type="similarity">
    <text evidence="1 13">Belongs to the ATPase B chain family.</text>
</comment>
<accession>A0A831QS10</accession>
<dbReference type="PANTHER" id="PTHR33445">
    <property type="entry name" value="ATP SYNTHASE SUBUNIT B', CHLOROPLASTIC"/>
    <property type="match status" value="1"/>
</dbReference>
<evidence type="ECO:0000256" key="11">
    <source>
        <dbReference type="ARBA" id="ARBA00025614"/>
    </source>
</evidence>
<dbReference type="HAMAP" id="MF_01398">
    <property type="entry name" value="ATP_synth_b_bprime"/>
    <property type="match status" value="1"/>
</dbReference>
<sequence>MDINWFTVIAQILNFLILVWLLKKFLYKPILNAVNEREKKITDELKHADIQKADAQSAQDDFKKKNHDFDAHKKALLDKAVDDVRIEKQHLMDAAKKDAKALGSKLDKAYNEQQEQNSKEVSQNIQGQVFSITRKALADIASIGLEEQSVAAFIKNLKAASKEEKQQFIDAFTPNSSTILIKSAFDLPAKQQDELTTSINEVLSSKTSLTFKTDPQLISGIELSTNGYTMGWSFSEYLNALQKTISQDIKANVTEQPKILEHVNS</sequence>
<keyword evidence="6 13" id="KW-1133">Transmembrane helix</keyword>
<comment type="function">
    <text evidence="11">Component of the F(0) channel, it forms part of the peripheral stalk, linking F(1) to F(0). The b'-subunit is a diverged and duplicated form of b found in plants and photosynthetic bacteria.</text>
</comment>
<organism evidence="14">
    <name type="scientific">Pricia antarctica</name>
    <dbReference type="NCBI Taxonomy" id="641691"/>
    <lineage>
        <taxon>Bacteria</taxon>
        <taxon>Pseudomonadati</taxon>
        <taxon>Bacteroidota</taxon>
        <taxon>Flavobacteriia</taxon>
        <taxon>Flavobacteriales</taxon>
        <taxon>Flavobacteriaceae</taxon>
        <taxon>Pricia</taxon>
    </lineage>
</organism>
<proteinExistence type="inferred from homology"/>
<evidence type="ECO:0000256" key="1">
    <source>
        <dbReference type="ARBA" id="ARBA00005513"/>
    </source>
</evidence>
<dbReference type="GO" id="GO:0046933">
    <property type="term" value="F:proton-transporting ATP synthase activity, rotational mechanism"/>
    <property type="evidence" value="ECO:0007669"/>
    <property type="project" value="UniProtKB-UniRule"/>
</dbReference>
<keyword evidence="8 13" id="KW-0472">Membrane</keyword>
<comment type="function">
    <text evidence="10 13">F(1)F(0) ATP synthase produces ATP from ADP in the presence of a proton or sodium gradient. F-type ATPases consist of two structural domains, F(1) containing the extramembraneous catalytic core and F(0) containing the membrane proton channel, linked together by a central stalk and a peripheral stalk. During catalysis, ATP synthesis in the catalytic domain of F(1) is coupled via a rotary mechanism of the central stalk subunits to proton translocation.</text>
</comment>
<dbReference type="GO" id="GO:0005886">
    <property type="term" value="C:plasma membrane"/>
    <property type="evidence" value="ECO:0007669"/>
    <property type="project" value="UniProtKB-SubCell"/>
</dbReference>
<dbReference type="GO" id="GO:0045259">
    <property type="term" value="C:proton-transporting ATP synthase complex"/>
    <property type="evidence" value="ECO:0007669"/>
    <property type="project" value="UniProtKB-KW"/>
</dbReference>
<comment type="subunit">
    <text evidence="13">F-type ATPases have 2 components, F(1) - the catalytic core - and F(0) - the membrane proton channel. F(1) has five subunits: alpha(3), beta(3), gamma(1), delta(1), epsilon(1). F(0) has three main subunits: a(1), b(2) and c(10-14). The alpha and beta chains form an alternating ring which encloses part of the gamma chain. F(1) is attached to F(0) by a central stalk formed by the gamma and epsilon chains, while a peripheral stalk is formed by the delta and b chains.</text>
</comment>
<name>A0A831QS10_9FLAO</name>
<dbReference type="Pfam" id="PF00430">
    <property type="entry name" value="ATP-synt_B"/>
    <property type="match status" value="1"/>
</dbReference>
<dbReference type="AlphaFoldDB" id="A0A831QS10"/>
<dbReference type="Pfam" id="PF00213">
    <property type="entry name" value="OSCP"/>
    <property type="match status" value="1"/>
</dbReference>
<dbReference type="InterPro" id="IPR050059">
    <property type="entry name" value="ATP_synthase_B_chain"/>
</dbReference>
<evidence type="ECO:0000313" key="14">
    <source>
        <dbReference type="EMBL" id="HEA22034.1"/>
    </source>
</evidence>
<evidence type="ECO:0000256" key="13">
    <source>
        <dbReference type="HAMAP-Rule" id="MF_01398"/>
    </source>
</evidence>
<protein>
    <recommendedName>
        <fullName evidence="13">ATP synthase subunit b</fullName>
    </recommendedName>
    <alternativeName>
        <fullName evidence="13">ATP synthase F(0) sector subunit b</fullName>
    </alternativeName>
    <alternativeName>
        <fullName evidence="13">ATPase subunit I</fullName>
    </alternativeName>
    <alternativeName>
        <fullName evidence="13">F-type ATPase subunit b</fullName>
        <shortName evidence="13">F-ATPase subunit b</shortName>
    </alternativeName>
</protein>
<keyword evidence="4 13" id="KW-0812">Transmembrane</keyword>
<keyword evidence="9 13" id="KW-0066">ATP synthesis</keyword>
<feature type="transmembrane region" description="Helical" evidence="13">
    <location>
        <begin position="6"/>
        <end position="22"/>
    </location>
</feature>
<keyword evidence="5 13" id="KW-0375">Hydrogen ion transport</keyword>
<reference evidence="14" key="1">
    <citation type="journal article" date="2020" name="mSystems">
        <title>Genome- and Community-Level Interaction Insights into Carbon Utilization and Element Cycling Functions of Hydrothermarchaeota in Hydrothermal Sediment.</title>
        <authorList>
            <person name="Zhou Z."/>
            <person name="Liu Y."/>
            <person name="Xu W."/>
            <person name="Pan J."/>
            <person name="Luo Z.H."/>
            <person name="Li M."/>
        </authorList>
    </citation>
    <scope>NUCLEOTIDE SEQUENCE [LARGE SCALE GENOMIC DNA]</scope>
    <source>
        <strain evidence="14">HyVt-345</strain>
    </source>
</reference>
<evidence type="ECO:0000256" key="7">
    <source>
        <dbReference type="ARBA" id="ARBA00023065"/>
    </source>
</evidence>
<comment type="caution">
    <text evidence="14">The sequence shown here is derived from an EMBL/GenBank/DDBJ whole genome shotgun (WGS) entry which is preliminary data.</text>
</comment>
<evidence type="ECO:0000256" key="12">
    <source>
        <dbReference type="ARBA" id="ARBA00037847"/>
    </source>
</evidence>
<dbReference type="InterPro" id="IPR017707">
    <property type="entry name" value="Alt_ATP_synth_F0_bsu"/>
</dbReference>
<evidence type="ECO:0000256" key="2">
    <source>
        <dbReference type="ARBA" id="ARBA00022448"/>
    </source>
</evidence>
<dbReference type="PANTHER" id="PTHR33445:SF2">
    <property type="entry name" value="ATP SYNTHASE SUBUNIT B', CHLOROPLASTIC"/>
    <property type="match status" value="1"/>
</dbReference>
<evidence type="ECO:0000256" key="5">
    <source>
        <dbReference type="ARBA" id="ARBA00022781"/>
    </source>
</evidence>
<evidence type="ECO:0000256" key="8">
    <source>
        <dbReference type="ARBA" id="ARBA00023136"/>
    </source>
</evidence>
<evidence type="ECO:0000256" key="10">
    <source>
        <dbReference type="ARBA" id="ARBA00025198"/>
    </source>
</evidence>
<keyword evidence="7 13" id="KW-0406">Ion transport</keyword>
<dbReference type="GO" id="GO:0012505">
    <property type="term" value="C:endomembrane system"/>
    <property type="evidence" value="ECO:0007669"/>
    <property type="project" value="UniProtKB-SubCell"/>
</dbReference>
<dbReference type="EMBL" id="DRGL01000051">
    <property type="protein sequence ID" value="HEA22034.1"/>
    <property type="molecule type" value="Genomic_DNA"/>
</dbReference>
<evidence type="ECO:0000256" key="4">
    <source>
        <dbReference type="ARBA" id="ARBA00022692"/>
    </source>
</evidence>
<keyword evidence="2 13" id="KW-0813">Transport</keyword>
<dbReference type="CDD" id="cd06503">
    <property type="entry name" value="ATP-synt_Fo_b"/>
    <property type="match status" value="1"/>
</dbReference>
<evidence type="ECO:0000256" key="6">
    <source>
        <dbReference type="ARBA" id="ARBA00022989"/>
    </source>
</evidence>
<keyword evidence="3 13" id="KW-0138">CF(0)</keyword>
<dbReference type="InterPro" id="IPR002146">
    <property type="entry name" value="ATP_synth_b/b'su_bac/chlpt"/>
</dbReference>
<comment type="subcellular location">
    <subcellularLocation>
        <location evidence="13">Cell membrane</location>
        <topology evidence="13">Single-pass membrane protein</topology>
    </subcellularLocation>
    <subcellularLocation>
        <location evidence="12">Endomembrane system</location>
        <topology evidence="12">Single-pass membrane protein</topology>
    </subcellularLocation>
</comment>
<keyword evidence="13" id="KW-1003">Cell membrane</keyword>